<protein>
    <submittedName>
        <fullName evidence="7">TIGR04283 family arsenosugar biosynthesis glycosyltransferase</fullName>
    </submittedName>
</protein>
<dbReference type="EMBL" id="JAEQBW010000001">
    <property type="protein sequence ID" value="MBK6263795.1"/>
    <property type="molecule type" value="Genomic_DNA"/>
</dbReference>
<evidence type="ECO:0000256" key="2">
    <source>
        <dbReference type="ARBA" id="ARBA00022475"/>
    </source>
</evidence>
<keyword evidence="4" id="KW-0808">Transferase</keyword>
<reference evidence="7" key="1">
    <citation type="submission" date="2021-01" db="EMBL/GenBank/DDBJ databases">
        <title>Marivirga aurantiaca sp. nov., isolated from intertidal surface sediments.</title>
        <authorList>
            <person name="Zhang M."/>
        </authorList>
    </citation>
    <scope>NUCLEOTIDE SEQUENCE</scope>
    <source>
        <strain evidence="7">S37H4</strain>
    </source>
</reference>
<evidence type="ECO:0000313" key="8">
    <source>
        <dbReference type="Proteomes" id="UP000611723"/>
    </source>
</evidence>
<dbReference type="Proteomes" id="UP000611723">
    <property type="component" value="Unassembled WGS sequence"/>
</dbReference>
<dbReference type="Gene3D" id="3.90.550.10">
    <property type="entry name" value="Spore Coat Polysaccharide Biosynthesis Protein SpsA, Chain A"/>
    <property type="match status" value="1"/>
</dbReference>
<dbReference type="AlphaFoldDB" id="A0A934WVV1"/>
<name>A0A934WVV1_9BACT</name>
<feature type="domain" description="Glycosyltransferase 2-like" evidence="6">
    <location>
        <begin position="10"/>
        <end position="131"/>
    </location>
</feature>
<dbReference type="RefSeq" id="WP_201429481.1">
    <property type="nucleotide sequence ID" value="NZ_JAEQBW010000001.1"/>
</dbReference>
<dbReference type="PANTHER" id="PTHR43646:SF2">
    <property type="entry name" value="GLYCOSYLTRANSFERASE 2-LIKE DOMAIN-CONTAINING PROTEIN"/>
    <property type="match status" value="1"/>
</dbReference>
<keyword evidence="5" id="KW-0472">Membrane</keyword>
<dbReference type="InterPro" id="IPR001173">
    <property type="entry name" value="Glyco_trans_2-like"/>
</dbReference>
<evidence type="ECO:0000259" key="6">
    <source>
        <dbReference type="Pfam" id="PF00535"/>
    </source>
</evidence>
<dbReference type="SUPFAM" id="SSF53448">
    <property type="entry name" value="Nucleotide-diphospho-sugar transferases"/>
    <property type="match status" value="1"/>
</dbReference>
<comment type="subcellular location">
    <subcellularLocation>
        <location evidence="1">Cell membrane</location>
    </subcellularLocation>
</comment>
<comment type="caution">
    <text evidence="7">The sequence shown here is derived from an EMBL/GenBank/DDBJ whole genome shotgun (WGS) entry which is preliminary data.</text>
</comment>
<evidence type="ECO:0000313" key="7">
    <source>
        <dbReference type="EMBL" id="MBK6263795.1"/>
    </source>
</evidence>
<dbReference type="Pfam" id="PF00535">
    <property type="entry name" value="Glycos_transf_2"/>
    <property type="match status" value="1"/>
</dbReference>
<dbReference type="InterPro" id="IPR029044">
    <property type="entry name" value="Nucleotide-diphossugar_trans"/>
</dbReference>
<accession>A0A934WVV1</accession>
<sequence>MFPTKNKRISVIIPTINEAPHIGKLVKYIHQYGQNHLAEIIVVDANSTDSTREVAYYNGAHIISTAIASRAHQMNLGSKSATGEILYFIHADALPPKSFVNDIHKAVAGGHQFGCYRFRFNSKNPLLRVNSFFTRFKFLWCRGGDQTLFIEKKVFEQSSGFDESYVMMEDFELIKRLWNQYSFTVIPKSVIVSARKYKLNGYFKVNISNLIIFRMFQKECDPQVLKDKYYQLIKHPKDKS</sequence>
<dbReference type="NCBIfam" id="TIGR04283">
    <property type="entry name" value="glyco_like_mftF"/>
    <property type="match status" value="1"/>
</dbReference>
<dbReference type="GO" id="GO:0005886">
    <property type="term" value="C:plasma membrane"/>
    <property type="evidence" value="ECO:0007669"/>
    <property type="project" value="UniProtKB-SubCell"/>
</dbReference>
<evidence type="ECO:0000256" key="1">
    <source>
        <dbReference type="ARBA" id="ARBA00004236"/>
    </source>
</evidence>
<keyword evidence="3" id="KW-0328">Glycosyltransferase</keyword>
<evidence type="ECO:0000256" key="3">
    <source>
        <dbReference type="ARBA" id="ARBA00022676"/>
    </source>
</evidence>
<evidence type="ECO:0000256" key="4">
    <source>
        <dbReference type="ARBA" id="ARBA00022679"/>
    </source>
</evidence>
<proteinExistence type="predicted"/>
<dbReference type="GO" id="GO:0016757">
    <property type="term" value="F:glycosyltransferase activity"/>
    <property type="evidence" value="ECO:0007669"/>
    <property type="project" value="UniProtKB-KW"/>
</dbReference>
<gene>
    <name evidence="7" type="ORF">JKA74_02005</name>
</gene>
<dbReference type="CDD" id="cd02522">
    <property type="entry name" value="GT_2_like_a"/>
    <property type="match status" value="1"/>
</dbReference>
<dbReference type="InterPro" id="IPR026461">
    <property type="entry name" value="Trfase_2_rSAM/seldom_assoc"/>
</dbReference>
<dbReference type="PANTHER" id="PTHR43646">
    <property type="entry name" value="GLYCOSYLTRANSFERASE"/>
    <property type="match status" value="1"/>
</dbReference>
<organism evidence="7 8">
    <name type="scientific">Marivirga aurantiaca</name>
    <dbReference type="NCBI Taxonomy" id="2802615"/>
    <lineage>
        <taxon>Bacteria</taxon>
        <taxon>Pseudomonadati</taxon>
        <taxon>Bacteroidota</taxon>
        <taxon>Cytophagia</taxon>
        <taxon>Cytophagales</taxon>
        <taxon>Marivirgaceae</taxon>
        <taxon>Marivirga</taxon>
    </lineage>
</organism>
<keyword evidence="8" id="KW-1185">Reference proteome</keyword>
<keyword evidence="2" id="KW-1003">Cell membrane</keyword>
<evidence type="ECO:0000256" key="5">
    <source>
        <dbReference type="ARBA" id="ARBA00023136"/>
    </source>
</evidence>